<dbReference type="Proteomes" id="UP001458946">
    <property type="component" value="Unassembled WGS sequence"/>
</dbReference>
<evidence type="ECO:0000313" key="3">
    <source>
        <dbReference type="EMBL" id="GAA5504344.1"/>
    </source>
</evidence>
<reference evidence="3 4" key="1">
    <citation type="submission" date="2024-02" db="EMBL/GenBank/DDBJ databases">
        <title>Deinococcus xinjiangensis NBRC 107630.</title>
        <authorList>
            <person name="Ichikawa N."/>
            <person name="Katano-Makiyama Y."/>
            <person name="Hidaka K."/>
        </authorList>
    </citation>
    <scope>NUCLEOTIDE SEQUENCE [LARGE SCALE GENOMIC DNA]</scope>
    <source>
        <strain evidence="3 4">NBRC 107630</strain>
    </source>
</reference>
<sequence>MDRAIFDREREAIQEALAEQGQEVVIPDPDSPQYLSVFLALQRSHPNLARRLAEAEQADPAELFDPYIPRAPKVTFKHRLNTFVDKTFNRRGIDGKRVLDRQKAYKTALYTAGGLVVAGLIYSVVAPKPAPKAEQVAQEQKDSTSTDGAFVEDGAKTDAAGVKPNAAAAGTVTPPKDENVFSTASPDTPPRPITTTTPAPSEGNNTPPPPAVFNQVSPDPYTPVETRSYPTPTPKATPSYADSSGTPFGGASSAAPEPVPTPIPITSKPTPVASAAVSTTVSSPFADTSPVDTLPAPVTATPPKAEPVLPSPVISAPFGGESASAVTAPPAPTTAAPDVSAPTPSGTAMIYQRASEPQAAVASSPKTALVYQAPREAQSAAAPAVSGAANTALVYQQVSATSGTNKSSLIFQSSKAAAPANPSVQDTSSASPTVAAVAPDPDAPKFAQTSVIVGKLFSDIRTAAGMAVPAIVVSKDGNWIGTATYNVPLGRVDIRFDAYVQYKNNKSYPVQATAFQVINGRMAEGVGANIHPIAPTLAVDLARAGLNSLNVYTTALQNANTVTSNGSLITSNRTAPALVQVVRGELGKVFALPEGNQSINVVADVNGGTEIQVVYGVVNISPTDGPKGFLDGE</sequence>
<feature type="compositionally biased region" description="Low complexity" evidence="1">
    <location>
        <begin position="159"/>
        <end position="169"/>
    </location>
</feature>
<feature type="compositionally biased region" description="Low complexity" evidence="1">
    <location>
        <begin position="322"/>
        <end position="344"/>
    </location>
</feature>
<accession>A0ABP9VGK5</accession>
<protein>
    <submittedName>
        <fullName evidence="3">Uncharacterized protein</fullName>
    </submittedName>
</protein>
<dbReference type="EMBL" id="BAABRN010000110">
    <property type="protein sequence ID" value="GAA5504344.1"/>
    <property type="molecule type" value="Genomic_DNA"/>
</dbReference>
<keyword evidence="2" id="KW-0812">Transmembrane</keyword>
<proteinExistence type="predicted"/>
<dbReference type="RefSeq" id="WP_353544303.1">
    <property type="nucleotide sequence ID" value="NZ_BAABRN010000110.1"/>
</dbReference>
<feature type="region of interest" description="Disordered" evidence="1">
    <location>
        <begin position="156"/>
        <end position="270"/>
    </location>
</feature>
<evidence type="ECO:0000256" key="2">
    <source>
        <dbReference type="SAM" id="Phobius"/>
    </source>
</evidence>
<comment type="caution">
    <text evidence="3">The sequence shown here is derived from an EMBL/GenBank/DDBJ whole genome shotgun (WGS) entry which is preliminary data.</text>
</comment>
<evidence type="ECO:0000313" key="4">
    <source>
        <dbReference type="Proteomes" id="UP001458946"/>
    </source>
</evidence>
<name>A0ABP9VGK5_9DEIO</name>
<feature type="compositionally biased region" description="Polar residues" evidence="1">
    <location>
        <begin position="228"/>
        <end position="246"/>
    </location>
</feature>
<keyword evidence="2" id="KW-0472">Membrane</keyword>
<feature type="region of interest" description="Disordered" evidence="1">
    <location>
        <begin position="321"/>
        <end position="344"/>
    </location>
</feature>
<organism evidence="3 4">
    <name type="scientific">Deinococcus xinjiangensis</name>
    <dbReference type="NCBI Taxonomy" id="457454"/>
    <lineage>
        <taxon>Bacteria</taxon>
        <taxon>Thermotogati</taxon>
        <taxon>Deinococcota</taxon>
        <taxon>Deinococci</taxon>
        <taxon>Deinococcales</taxon>
        <taxon>Deinococcaceae</taxon>
        <taxon>Deinococcus</taxon>
    </lineage>
</organism>
<gene>
    <name evidence="3" type="ORF">Dxin01_04114</name>
</gene>
<keyword evidence="2" id="KW-1133">Transmembrane helix</keyword>
<evidence type="ECO:0000256" key="1">
    <source>
        <dbReference type="SAM" id="MobiDB-lite"/>
    </source>
</evidence>
<keyword evidence="4" id="KW-1185">Reference proteome</keyword>
<feature type="transmembrane region" description="Helical" evidence="2">
    <location>
        <begin position="107"/>
        <end position="125"/>
    </location>
</feature>